<feature type="domain" description="Aminomethyltransferase C-terminal" evidence="10">
    <location>
        <begin position="293"/>
        <end position="364"/>
    </location>
</feature>
<dbReference type="RefSeq" id="WP_101849574.1">
    <property type="nucleotide sequence ID" value="NZ_PKIZ01000010.1"/>
</dbReference>
<feature type="domain" description="GCVT N-terminal" evidence="9">
    <location>
        <begin position="11"/>
        <end position="270"/>
    </location>
</feature>
<evidence type="ECO:0000313" key="12">
    <source>
        <dbReference type="Proteomes" id="UP000234206"/>
    </source>
</evidence>
<dbReference type="InterPro" id="IPR006223">
    <property type="entry name" value="GcvT"/>
</dbReference>
<dbReference type="NCBIfam" id="TIGR00528">
    <property type="entry name" value="gcvT"/>
    <property type="match status" value="1"/>
</dbReference>
<keyword evidence="12" id="KW-1185">Reference proteome</keyword>
<dbReference type="InterPro" id="IPR013977">
    <property type="entry name" value="GcvT_C"/>
</dbReference>
<accession>A0A2I1PAN4</accession>
<dbReference type="FunFam" id="3.30.70.1400:FF:000001">
    <property type="entry name" value="Aminomethyltransferase"/>
    <property type="match status" value="1"/>
</dbReference>
<evidence type="ECO:0000313" key="11">
    <source>
        <dbReference type="EMBL" id="PKZ41663.1"/>
    </source>
</evidence>
<dbReference type="GO" id="GO:0008483">
    <property type="term" value="F:transaminase activity"/>
    <property type="evidence" value="ECO:0007669"/>
    <property type="project" value="UniProtKB-KW"/>
</dbReference>
<evidence type="ECO:0000259" key="10">
    <source>
        <dbReference type="Pfam" id="PF08669"/>
    </source>
</evidence>
<gene>
    <name evidence="11" type="primary">gcvT</name>
    <name evidence="11" type="ORF">CYJ76_06265</name>
</gene>
<comment type="similarity">
    <text evidence="1">Belongs to the GcvT family.</text>
</comment>
<dbReference type="NCBIfam" id="NF001567">
    <property type="entry name" value="PRK00389.1"/>
    <property type="match status" value="1"/>
</dbReference>
<dbReference type="AlphaFoldDB" id="A0A2I1PAN4"/>
<dbReference type="PANTHER" id="PTHR43757:SF2">
    <property type="entry name" value="AMINOMETHYLTRANSFERASE, MITOCHONDRIAL"/>
    <property type="match status" value="1"/>
</dbReference>
<protein>
    <recommendedName>
        <fullName evidence="2">aminomethyltransferase</fullName>
        <ecNumber evidence="2">2.1.2.10</ecNumber>
    </recommendedName>
    <alternativeName>
        <fullName evidence="5">Glycine cleavage system T protein</fullName>
    </alternativeName>
</protein>
<dbReference type="PANTHER" id="PTHR43757">
    <property type="entry name" value="AMINOMETHYLTRANSFERASE"/>
    <property type="match status" value="1"/>
</dbReference>
<keyword evidence="3" id="KW-0032">Aminotransferase</keyword>
<dbReference type="Gene3D" id="3.30.1360.120">
    <property type="entry name" value="Probable tRNA modification gtpase trme, domain 1"/>
    <property type="match status" value="1"/>
</dbReference>
<reference evidence="11 12" key="1">
    <citation type="submission" date="2017-12" db="EMBL/GenBank/DDBJ databases">
        <title>Phylogenetic diversity of female urinary microbiome.</title>
        <authorList>
            <person name="Thomas-White K."/>
            <person name="Wolfe A.J."/>
        </authorList>
    </citation>
    <scope>NUCLEOTIDE SEQUENCE [LARGE SCALE GENOMIC DNA]</scope>
    <source>
        <strain evidence="11 12">UMB1298</strain>
    </source>
</reference>
<evidence type="ECO:0000256" key="3">
    <source>
        <dbReference type="ARBA" id="ARBA00022576"/>
    </source>
</evidence>
<organism evidence="11 12">
    <name type="scientific">Kytococcus schroeteri</name>
    <dbReference type="NCBI Taxonomy" id="138300"/>
    <lineage>
        <taxon>Bacteria</taxon>
        <taxon>Bacillati</taxon>
        <taxon>Actinomycetota</taxon>
        <taxon>Actinomycetes</taxon>
        <taxon>Micrococcales</taxon>
        <taxon>Kytococcaceae</taxon>
        <taxon>Kytococcus</taxon>
    </lineage>
</organism>
<keyword evidence="4" id="KW-0808">Transferase</keyword>
<dbReference type="GO" id="GO:0005829">
    <property type="term" value="C:cytosol"/>
    <property type="evidence" value="ECO:0007669"/>
    <property type="project" value="TreeGrafter"/>
</dbReference>
<evidence type="ECO:0000256" key="4">
    <source>
        <dbReference type="ARBA" id="ARBA00022679"/>
    </source>
</evidence>
<evidence type="ECO:0000256" key="5">
    <source>
        <dbReference type="ARBA" id="ARBA00031395"/>
    </source>
</evidence>
<evidence type="ECO:0000256" key="8">
    <source>
        <dbReference type="SAM" id="MobiDB-lite"/>
    </source>
</evidence>
<dbReference type="GO" id="GO:0006546">
    <property type="term" value="P:glycine catabolic process"/>
    <property type="evidence" value="ECO:0007669"/>
    <property type="project" value="InterPro"/>
</dbReference>
<comment type="catalytic activity">
    <reaction evidence="6">
        <text>N(6)-[(R)-S(8)-aminomethyldihydrolipoyl]-L-lysyl-[protein] + (6S)-5,6,7,8-tetrahydrofolate = N(6)-[(R)-dihydrolipoyl]-L-lysyl-[protein] + (6R)-5,10-methylene-5,6,7,8-tetrahydrofolate + NH4(+)</text>
        <dbReference type="Rhea" id="RHEA:16945"/>
        <dbReference type="Rhea" id="RHEA-COMP:10475"/>
        <dbReference type="Rhea" id="RHEA-COMP:10492"/>
        <dbReference type="ChEBI" id="CHEBI:15636"/>
        <dbReference type="ChEBI" id="CHEBI:28938"/>
        <dbReference type="ChEBI" id="CHEBI:57453"/>
        <dbReference type="ChEBI" id="CHEBI:83100"/>
        <dbReference type="ChEBI" id="CHEBI:83143"/>
        <dbReference type="EC" id="2.1.2.10"/>
    </reaction>
</comment>
<dbReference type="Pfam" id="PF01571">
    <property type="entry name" value="GCV_T"/>
    <property type="match status" value="1"/>
</dbReference>
<dbReference type="GO" id="GO:0005960">
    <property type="term" value="C:glycine cleavage complex"/>
    <property type="evidence" value="ECO:0007669"/>
    <property type="project" value="InterPro"/>
</dbReference>
<evidence type="ECO:0000256" key="1">
    <source>
        <dbReference type="ARBA" id="ARBA00008609"/>
    </source>
</evidence>
<feature type="non-terminal residue" evidence="11">
    <location>
        <position position="410"/>
    </location>
</feature>
<dbReference type="InterPro" id="IPR022903">
    <property type="entry name" value="GcvT_bac"/>
</dbReference>
<dbReference type="EC" id="2.1.2.10" evidence="2"/>
<evidence type="ECO:0000256" key="6">
    <source>
        <dbReference type="ARBA" id="ARBA00047665"/>
    </source>
</evidence>
<feature type="binding site" evidence="7">
    <location>
        <position position="203"/>
    </location>
    <ligand>
        <name>substrate</name>
    </ligand>
</feature>
<feature type="region of interest" description="Disordered" evidence="8">
    <location>
        <begin position="364"/>
        <end position="410"/>
    </location>
</feature>
<feature type="compositionally biased region" description="Low complexity" evidence="8">
    <location>
        <begin position="373"/>
        <end position="398"/>
    </location>
</feature>
<name>A0A2I1PAN4_9MICO</name>
<sequence length="410" mass="43060">MTDSSLRHSPLHEAHVARGAKMADFGGWDMPIEFPGGGVKAEHNATREAVGLFDVSHMGKVRVSGPGAAAFVNSCFTNDLTRIEPGKAQYTMCCNESGGVVDDLIQYLRSEDDVFLVPNAANATQVARLLTEAAAERAPEVTVSDEHTQHGIVAVQGPKADEVMTALGLPVDHPDFMSFLDAQWKGHEVVVCRSGYTGEKGYELVCPWDATAELWEALVAAAAEVGGLPAGLGARDTLRTEMGYPLHGHELSVDISPVMARNAWAVGWDKEAFWGKEALAAQRAEKSGRLNRGIKVTGRGIPREGNEVRATDGTVIGVVTSGTFSPTLGHGIAIALVDRSHTFGDEVVIDVRGREVAGELVKPPCDGAQARWSGESGASSTGSGSASAPGASAASSGADPPVPRRVRSCS</sequence>
<evidence type="ECO:0000259" key="9">
    <source>
        <dbReference type="Pfam" id="PF01571"/>
    </source>
</evidence>
<dbReference type="HAMAP" id="MF_00259">
    <property type="entry name" value="GcvT"/>
    <property type="match status" value="1"/>
</dbReference>
<dbReference type="EMBL" id="PKIZ01000010">
    <property type="protein sequence ID" value="PKZ41663.1"/>
    <property type="molecule type" value="Genomic_DNA"/>
</dbReference>
<dbReference type="PIRSF" id="PIRSF006487">
    <property type="entry name" value="GcvT"/>
    <property type="match status" value="1"/>
</dbReference>
<dbReference type="OrthoDB" id="9774591at2"/>
<dbReference type="InterPro" id="IPR027266">
    <property type="entry name" value="TrmE/GcvT-like"/>
</dbReference>
<evidence type="ECO:0000256" key="7">
    <source>
        <dbReference type="PIRSR" id="PIRSR006487-1"/>
    </source>
</evidence>
<dbReference type="SUPFAM" id="SSF101790">
    <property type="entry name" value="Aminomethyltransferase beta-barrel domain"/>
    <property type="match status" value="1"/>
</dbReference>
<dbReference type="Pfam" id="PF08669">
    <property type="entry name" value="GCV_T_C"/>
    <property type="match status" value="1"/>
</dbReference>
<dbReference type="InterPro" id="IPR028896">
    <property type="entry name" value="GcvT/YgfZ/DmdA"/>
</dbReference>
<evidence type="ECO:0000256" key="2">
    <source>
        <dbReference type="ARBA" id="ARBA00012616"/>
    </source>
</evidence>
<dbReference type="Proteomes" id="UP000234206">
    <property type="component" value="Unassembled WGS sequence"/>
</dbReference>
<comment type="caution">
    <text evidence="11">The sequence shown here is derived from an EMBL/GenBank/DDBJ whole genome shotgun (WGS) entry which is preliminary data.</text>
</comment>
<dbReference type="SUPFAM" id="SSF103025">
    <property type="entry name" value="Folate-binding domain"/>
    <property type="match status" value="1"/>
</dbReference>
<proteinExistence type="inferred from homology"/>
<dbReference type="GO" id="GO:0004047">
    <property type="term" value="F:aminomethyltransferase activity"/>
    <property type="evidence" value="ECO:0007669"/>
    <property type="project" value="UniProtKB-EC"/>
</dbReference>
<dbReference type="InterPro" id="IPR006222">
    <property type="entry name" value="GCVT_N"/>
</dbReference>
<dbReference type="InterPro" id="IPR029043">
    <property type="entry name" value="GcvT/YgfZ_C"/>
</dbReference>